<organism evidence="2 3">
    <name type="scientific">Seiridium unicorne</name>
    <dbReference type="NCBI Taxonomy" id="138068"/>
    <lineage>
        <taxon>Eukaryota</taxon>
        <taxon>Fungi</taxon>
        <taxon>Dikarya</taxon>
        <taxon>Ascomycota</taxon>
        <taxon>Pezizomycotina</taxon>
        <taxon>Sordariomycetes</taxon>
        <taxon>Xylariomycetidae</taxon>
        <taxon>Amphisphaeriales</taxon>
        <taxon>Sporocadaceae</taxon>
        <taxon>Seiridium</taxon>
    </lineage>
</organism>
<evidence type="ECO:0000256" key="1">
    <source>
        <dbReference type="SAM" id="MobiDB-lite"/>
    </source>
</evidence>
<dbReference type="EMBL" id="JARVKF010000101">
    <property type="protein sequence ID" value="KAK9422954.1"/>
    <property type="molecule type" value="Genomic_DNA"/>
</dbReference>
<reference evidence="2 3" key="1">
    <citation type="journal article" date="2024" name="J. Plant Pathol.">
        <title>Sequence and assembly of the genome of Seiridium unicorne, isolate CBS 538.82, causal agent of cypress canker disease.</title>
        <authorList>
            <person name="Scali E."/>
            <person name="Rocca G.D."/>
            <person name="Danti R."/>
            <person name="Garbelotto M."/>
            <person name="Barberini S."/>
            <person name="Baroncelli R."/>
            <person name="Emiliani G."/>
        </authorList>
    </citation>
    <scope>NUCLEOTIDE SEQUENCE [LARGE SCALE GENOMIC DNA]</scope>
    <source>
        <strain evidence="2 3">BM-138-508</strain>
    </source>
</reference>
<keyword evidence="3" id="KW-1185">Reference proteome</keyword>
<accession>A0ABR2V8T3</accession>
<feature type="region of interest" description="Disordered" evidence="1">
    <location>
        <begin position="371"/>
        <end position="431"/>
    </location>
</feature>
<name>A0ABR2V8T3_9PEZI</name>
<proteinExistence type="predicted"/>
<comment type="caution">
    <text evidence="2">The sequence shown here is derived from an EMBL/GenBank/DDBJ whole genome shotgun (WGS) entry which is preliminary data.</text>
</comment>
<feature type="compositionally biased region" description="Low complexity" evidence="1">
    <location>
        <begin position="389"/>
        <end position="419"/>
    </location>
</feature>
<sequence length="431" mass="48340">MSINKNERELIEETNQYLEHLGDVRVKYAQYPRTLQFQLTRSHPQKYTSEAVAGPFEMNKDDPHLNIDLSSLDIAIVLLRFLQSYVREDHRVYPGALNGEAPANEAQAKDEEEYPLLRLIWADFDYPGPELRRKLIADSAVRRLVFHQLLMRETAGLPPTFLEITENKDMYQRFWSRPPFLLFHNQMIHRGSVEEDWVVEDFDSVPCLTILAEQSKVELDCKGDLATLIGSKFGYHEVQGTGSEYIRPTGGAALMRMTLVATVHIPRQGSEGLRLYLPTFEQVHLSPAMAKYGNDSVRMGDAGEGEWMLYYVPAPEFRFNDEYPEITPRQRLAHSLDDQRPLAEWHRQNLGAEHCEKIPDDIGRLLLGDAWEGKQGTPAGPDQAPTADPTSVTPSTAQPSSSQTTTAHVSSSGTAGSSSGPPPNAPVAPKC</sequence>
<protein>
    <submittedName>
        <fullName evidence="2">Uncharacterized protein</fullName>
    </submittedName>
</protein>
<feature type="compositionally biased region" description="Pro residues" evidence="1">
    <location>
        <begin position="420"/>
        <end position="431"/>
    </location>
</feature>
<evidence type="ECO:0000313" key="2">
    <source>
        <dbReference type="EMBL" id="KAK9422954.1"/>
    </source>
</evidence>
<dbReference type="Proteomes" id="UP001408356">
    <property type="component" value="Unassembled WGS sequence"/>
</dbReference>
<gene>
    <name evidence="2" type="ORF">SUNI508_04621</name>
</gene>
<evidence type="ECO:0000313" key="3">
    <source>
        <dbReference type="Proteomes" id="UP001408356"/>
    </source>
</evidence>